<evidence type="ECO:0000313" key="1">
    <source>
        <dbReference type="EMBL" id="MFE4105671.1"/>
    </source>
</evidence>
<accession>A0ABW6IBY9</accession>
<gene>
    <name evidence="1" type="ORF">ACFVKH_05235</name>
</gene>
<organism evidence="1 2">
    <name type="scientific">Almyronema epifaneia S1</name>
    <dbReference type="NCBI Taxonomy" id="2991925"/>
    <lineage>
        <taxon>Bacteria</taxon>
        <taxon>Bacillati</taxon>
        <taxon>Cyanobacteriota</taxon>
        <taxon>Cyanophyceae</taxon>
        <taxon>Nodosilineales</taxon>
        <taxon>Nodosilineaceae</taxon>
        <taxon>Almyronema</taxon>
        <taxon>Almyronema epifaneia</taxon>
    </lineage>
</organism>
<reference evidence="1 2" key="1">
    <citation type="submission" date="2024-10" db="EMBL/GenBank/DDBJ databases">
        <authorList>
            <person name="Ratan Roy A."/>
            <person name="Morales Sandoval P.H."/>
            <person name="De Los Santos Villalobos S."/>
            <person name="Chakraborty S."/>
            <person name="Mukherjee J."/>
        </authorList>
    </citation>
    <scope>NUCLEOTIDE SEQUENCE [LARGE SCALE GENOMIC DNA]</scope>
    <source>
        <strain evidence="1 2">S1</strain>
    </source>
</reference>
<dbReference type="EMBL" id="JBHZOL010000031">
    <property type="protein sequence ID" value="MFE4105671.1"/>
    <property type="molecule type" value="Genomic_DNA"/>
</dbReference>
<proteinExistence type="predicted"/>
<protein>
    <submittedName>
        <fullName evidence="1">Uncharacterized protein</fullName>
    </submittedName>
</protein>
<dbReference type="RefSeq" id="WP_377962657.1">
    <property type="nucleotide sequence ID" value="NZ_JBHZOL010000031.1"/>
</dbReference>
<comment type="caution">
    <text evidence="1">The sequence shown here is derived from an EMBL/GenBank/DDBJ whole genome shotgun (WGS) entry which is preliminary data.</text>
</comment>
<dbReference type="Proteomes" id="UP001600165">
    <property type="component" value="Unassembled WGS sequence"/>
</dbReference>
<evidence type="ECO:0000313" key="2">
    <source>
        <dbReference type="Proteomes" id="UP001600165"/>
    </source>
</evidence>
<keyword evidence="2" id="KW-1185">Reference proteome</keyword>
<name>A0ABW6IBY9_9CYAN</name>
<sequence>MLTSPPSHQVNLDQVAHQLSQRLQAQQPMVANWRIRLSTRQGALLVLEEHAATEEPEAADALAATAEILRSLLDQIARTETSLAAHLPADDIPIRLYLRRLGETRPYLTRSLVWRRSDFSAAALAEAVALGEETSTSSDLTAHTALVPFYASELSPDAVADVADQQLPQGRRWPMPFPLPPGWLVGTVAGAMLLLGFGYSVTRPCVVGRCDRVLTAAVLSEEALDSLKVQPSPADVLQAHTKLESAVAILQPIPPWSRHHTAAQAASEVYQQEADVLAQVIAAQKSATLAAEKSQNPPHAVVHWQVVEEYWRQAIAQLEQVPTDNLVYAFAQKKRQEYEANLVKTSDRVAAEQAAAAALEQAIESAQLGLHHMETAEALPSWQVAHREWQTAMNQLRRIPQGTMAYADAQDLLTTYRNNFMETRDRLNREQLGNRAYTQATQAAQRAQQLERQNQWTLAVQNWRQALEYAQQVPSDTSFSANAQTLLDPYRLSLTQAQQKLAGVVGVQKIQQQLDQICGPTSRICRYRRLGDRVRIHVIALYANVIEQTFSDPRLAGSPQMTPEVARNTTQLLQQVAELSRTAQSEIEIYDSKGAFIVRYRPDLGGFVKH</sequence>